<proteinExistence type="predicted"/>
<reference evidence="1" key="1">
    <citation type="submission" date="2020-11" db="EMBL/GenBank/DDBJ databases">
        <authorList>
            <consortium name="DOE Joint Genome Institute"/>
            <person name="Ahrendt S."/>
            <person name="Riley R."/>
            <person name="Andreopoulos W."/>
            <person name="Labutti K."/>
            <person name="Pangilinan J."/>
            <person name="Ruiz-Duenas F.J."/>
            <person name="Barrasa J.M."/>
            <person name="Sanchez-Garcia M."/>
            <person name="Camarero S."/>
            <person name="Miyauchi S."/>
            <person name="Serrano A."/>
            <person name="Linde D."/>
            <person name="Babiker R."/>
            <person name="Drula E."/>
            <person name="Ayuso-Fernandez I."/>
            <person name="Pacheco R."/>
            <person name="Padilla G."/>
            <person name="Ferreira P."/>
            <person name="Barriuso J."/>
            <person name="Kellner H."/>
            <person name="Castanera R."/>
            <person name="Alfaro M."/>
            <person name="Ramirez L."/>
            <person name="Pisabarro A.G."/>
            <person name="Kuo A."/>
            <person name="Tritt A."/>
            <person name="Lipzen A."/>
            <person name="He G."/>
            <person name="Yan M."/>
            <person name="Ng V."/>
            <person name="Cullen D."/>
            <person name="Martin F."/>
            <person name="Rosso M.-N."/>
            <person name="Henrissat B."/>
            <person name="Hibbett D."/>
            <person name="Martinez A.T."/>
            <person name="Grigoriev I.V."/>
        </authorList>
    </citation>
    <scope>NUCLEOTIDE SEQUENCE</scope>
    <source>
        <strain evidence="1">CIRM-BRFM 674</strain>
    </source>
</reference>
<dbReference type="InterPro" id="IPR032675">
    <property type="entry name" value="LRR_dom_sf"/>
</dbReference>
<dbReference type="Gene3D" id="3.80.10.10">
    <property type="entry name" value="Ribonuclease Inhibitor"/>
    <property type="match status" value="1"/>
</dbReference>
<evidence type="ECO:0000313" key="2">
    <source>
        <dbReference type="Proteomes" id="UP000807469"/>
    </source>
</evidence>
<dbReference type="AlphaFoldDB" id="A0A9P5YPC3"/>
<accession>A0A9P5YPC3</accession>
<sequence>MASCLSHPSLSPIDKLPYDALREIFTHCVPTYPNILNHRFETTPLTLSRVCSSWRVVVYTSPRLWCYLSQMVAAQYRHGRWMVLKRHIDLMRWWRSKHGIIFPIIHMRVRSPYSFEEGHLVDEDAFSFILEYLASAQYLDVNTIIWDELATRKITCPNLSTVILHSDRCNSEDEVTVSHLLSVMRLTATPPLRRLSMLNFKLSPENVLLSLDAWSLLTHVALWNIVIPLHFWFDFVRTVPALRWAYLSIYRIEGNYENLIEYSLPQLCSLFIESVDAHICDLLSNLYLPTLHTLSLSLRRAWSQDIPQDVIAKLPNLLKTAPSITTLGLSETFLPTKDDSDDSEMGWSPSTPEPSLGTTPFWTHTPQLTHFFLETFVRTDIDEIVERIVLHRLNCPIRKLTVVTENLWDATEDITESKYLVVYEPGSERERSICVDFDIETLDEKAWDASTTWDLVD</sequence>
<dbReference type="SUPFAM" id="SSF52047">
    <property type="entry name" value="RNI-like"/>
    <property type="match status" value="1"/>
</dbReference>
<evidence type="ECO:0008006" key="3">
    <source>
        <dbReference type="Google" id="ProtNLM"/>
    </source>
</evidence>
<protein>
    <recommendedName>
        <fullName evidence="3">F-box domain-containing protein</fullName>
    </recommendedName>
</protein>
<keyword evidence="2" id="KW-1185">Reference proteome</keyword>
<comment type="caution">
    <text evidence="1">The sequence shown here is derived from an EMBL/GenBank/DDBJ whole genome shotgun (WGS) entry which is preliminary data.</text>
</comment>
<evidence type="ECO:0000313" key="1">
    <source>
        <dbReference type="EMBL" id="KAF9472917.1"/>
    </source>
</evidence>
<organism evidence="1 2">
    <name type="scientific">Pholiota conissans</name>
    <dbReference type="NCBI Taxonomy" id="109636"/>
    <lineage>
        <taxon>Eukaryota</taxon>
        <taxon>Fungi</taxon>
        <taxon>Dikarya</taxon>
        <taxon>Basidiomycota</taxon>
        <taxon>Agaricomycotina</taxon>
        <taxon>Agaricomycetes</taxon>
        <taxon>Agaricomycetidae</taxon>
        <taxon>Agaricales</taxon>
        <taxon>Agaricineae</taxon>
        <taxon>Strophariaceae</taxon>
        <taxon>Pholiota</taxon>
    </lineage>
</organism>
<dbReference type="OrthoDB" id="3046363at2759"/>
<dbReference type="EMBL" id="MU155486">
    <property type="protein sequence ID" value="KAF9472917.1"/>
    <property type="molecule type" value="Genomic_DNA"/>
</dbReference>
<name>A0A9P5YPC3_9AGAR</name>
<dbReference type="Proteomes" id="UP000807469">
    <property type="component" value="Unassembled WGS sequence"/>
</dbReference>
<gene>
    <name evidence="1" type="ORF">BDN70DRAFT_886428</name>
</gene>